<feature type="region of interest" description="Disordered" evidence="1">
    <location>
        <begin position="1"/>
        <end position="29"/>
    </location>
</feature>
<feature type="compositionally biased region" description="Low complexity" evidence="1">
    <location>
        <begin position="8"/>
        <end position="26"/>
    </location>
</feature>
<dbReference type="Proteomes" id="UP000485880">
    <property type="component" value="Unassembled WGS sequence"/>
</dbReference>
<feature type="compositionally biased region" description="Polar residues" evidence="1">
    <location>
        <begin position="137"/>
        <end position="151"/>
    </location>
</feature>
<evidence type="ECO:0000313" key="2">
    <source>
        <dbReference type="EMBL" id="VTZ50641.1"/>
    </source>
</evidence>
<protein>
    <submittedName>
        <fullName evidence="2">Uncharacterized protein</fullName>
    </submittedName>
</protein>
<sequence>MNEESCGLATSSARSRASRLRSMTAAPQGANVETDAAARLDAAQGAPIQQIETYARRALVPPNGDAADGETSHLVALACSAYIWRPAELVRVEGKRRAWPSDQPAPRATCSAKRWRRPRAGRSAKHSRKSIAAPASSPATFSLVTSRGPSE</sequence>
<evidence type="ECO:0000256" key="1">
    <source>
        <dbReference type="SAM" id="MobiDB-lite"/>
    </source>
</evidence>
<feature type="compositionally biased region" description="Basic residues" evidence="1">
    <location>
        <begin position="113"/>
        <end position="129"/>
    </location>
</feature>
<name>A0A8B6M851_METTU</name>
<accession>A0A8B6M851</accession>
<gene>
    <name evidence="2" type="ORF">MPC4_270002</name>
</gene>
<keyword evidence="3" id="KW-1185">Reference proteome</keyword>
<proteinExistence type="predicted"/>
<evidence type="ECO:0000313" key="3">
    <source>
        <dbReference type="Proteomes" id="UP000485880"/>
    </source>
</evidence>
<dbReference type="EMBL" id="CABFMQ020000084">
    <property type="protein sequence ID" value="VTZ50641.1"/>
    <property type="molecule type" value="Genomic_DNA"/>
</dbReference>
<reference evidence="2 3" key="1">
    <citation type="submission" date="2019-05" db="EMBL/GenBank/DDBJ databases">
        <authorList>
            <person name="Farhan Ul Haque M."/>
        </authorList>
    </citation>
    <scope>NUCLEOTIDE SEQUENCE [LARGE SCALE GENOMIC DNA]</scope>
    <source>
        <strain evidence="2">2</strain>
    </source>
</reference>
<comment type="caution">
    <text evidence="2">The sequence shown here is derived from an EMBL/GenBank/DDBJ whole genome shotgun (WGS) entry which is preliminary data.</text>
</comment>
<dbReference type="AlphaFoldDB" id="A0A8B6M851"/>
<organism evidence="2 3">
    <name type="scientific">Methylocella tundrae</name>
    <dbReference type="NCBI Taxonomy" id="227605"/>
    <lineage>
        <taxon>Bacteria</taxon>
        <taxon>Pseudomonadati</taxon>
        <taxon>Pseudomonadota</taxon>
        <taxon>Alphaproteobacteria</taxon>
        <taxon>Hyphomicrobiales</taxon>
        <taxon>Beijerinckiaceae</taxon>
        <taxon>Methylocella</taxon>
    </lineage>
</organism>
<feature type="region of interest" description="Disordered" evidence="1">
    <location>
        <begin position="95"/>
        <end position="151"/>
    </location>
</feature>